<comment type="caution">
    <text evidence="2">The sequence shown here is derived from an EMBL/GenBank/DDBJ whole genome shotgun (WGS) entry which is preliminary data.</text>
</comment>
<evidence type="ECO:0000313" key="2">
    <source>
        <dbReference type="EMBL" id="MBB3080869.1"/>
    </source>
</evidence>
<sequence length="60" mass="6813">MWPRVFPEPTGVLFGGYQRYQRPLRSPVSALRITKPSSQTTSTTAAIHHSVQRESRAEED</sequence>
<feature type="compositionally biased region" description="Basic and acidic residues" evidence="1">
    <location>
        <begin position="51"/>
        <end position="60"/>
    </location>
</feature>
<name>A0A7W5F5U3_9ACTN</name>
<dbReference type="Proteomes" id="UP000572907">
    <property type="component" value="Unassembled WGS sequence"/>
</dbReference>
<organism evidence="2 3">
    <name type="scientific">Streptomyces violarus</name>
    <dbReference type="NCBI Taxonomy" id="67380"/>
    <lineage>
        <taxon>Bacteria</taxon>
        <taxon>Bacillati</taxon>
        <taxon>Actinomycetota</taxon>
        <taxon>Actinomycetes</taxon>
        <taxon>Kitasatosporales</taxon>
        <taxon>Streptomycetaceae</taxon>
        <taxon>Streptomyces</taxon>
    </lineage>
</organism>
<feature type="region of interest" description="Disordered" evidence="1">
    <location>
        <begin position="34"/>
        <end position="60"/>
    </location>
</feature>
<accession>A0A7W5F5U3</accession>
<evidence type="ECO:0000256" key="1">
    <source>
        <dbReference type="SAM" id="MobiDB-lite"/>
    </source>
</evidence>
<feature type="compositionally biased region" description="Polar residues" evidence="1">
    <location>
        <begin position="35"/>
        <end position="45"/>
    </location>
</feature>
<keyword evidence="3" id="KW-1185">Reference proteome</keyword>
<gene>
    <name evidence="2" type="ORF">FHS41_007423</name>
</gene>
<reference evidence="2 3" key="1">
    <citation type="submission" date="2020-08" db="EMBL/GenBank/DDBJ databases">
        <title>Genomic Encyclopedia of Type Strains, Phase III (KMG-III): the genomes of soil and plant-associated and newly described type strains.</title>
        <authorList>
            <person name="Whitman W."/>
        </authorList>
    </citation>
    <scope>NUCLEOTIDE SEQUENCE [LARGE SCALE GENOMIC DNA]</scope>
    <source>
        <strain evidence="2 3">CECT 3237</strain>
    </source>
</reference>
<dbReference type="EMBL" id="JACHXE010000010">
    <property type="protein sequence ID" value="MBB3080869.1"/>
    <property type="molecule type" value="Genomic_DNA"/>
</dbReference>
<evidence type="ECO:0000313" key="3">
    <source>
        <dbReference type="Proteomes" id="UP000572907"/>
    </source>
</evidence>
<proteinExistence type="predicted"/>
<dbReference type="AlphaFoldDB" id="A0A7W5F5U3"/>
<protein>
    <submittedName>
        <fullName evidence="2">Uncharacterized protein</fullName>
    </submittedName>
</protein>